<feature type="coiled-coil region" evidence="16">
    <location>
        <begin position="29"/>
        <end position="63"/>
    </location>
</feature>
<dbReference type="PANTHER" id="PTHR43697:SF1">
    <property type="entry name" value="SERINE--TRNA LIGASE"/>
    <property type="match status" value="1"/>
</dbReference>
<dbReference type="Pfam" id="PF00587">
    <property type="entry name" value="tRNA-synt_2b"/>
    <property type="match status" value="1"/>
</dbReference>
<comment type="catalytic activity">
    <reaction evidence="15">
        <text>tRNA(Ser) + L-serine + ATP = L-seryl-tRNA(Ser) + AMP + diphosphate + H(+)</text>
        <dbReference type="Rhea" id="RHEA:12292"/>
        <dbReference type="Rhea" id="RHEA-COMP:9669"/>
        <dbReference type="Rhea" id="RHEA-COMP:9703"/>
        <dbReference type="ChEBI" id="CHEBI:15378"/>
        <dbReference type="ChEBI" id="CHEBI:30616"/>
        <dbReference type="ChEBI" id="CHEBI:33019"/>
        <dbReference type="ChEBI" id="CHEBI:33384"/>
        <dbReference type="ChEBI" id="CHEBI:78442"/>
        <dbReference type="ChEBI" id="CHEBI:78533"/>
        <dbReference type="ChEBI" id="CHEBI:456215"/>
        <dbReference type="EC" id="6.1.1.11"/>
    </reaction>
</comment>
<keyword evidence="9" id="KW-0648">Protein biosynthesis</keyword>
<dbReference type="InterPro" id="IPR042103">
    <property type="entry name" value="SerRS_1_N_sf"/>
</dbReference>
<dbReference type="GO" id="GO:0006434">
    <property type="term" value="P:seryl-tRNA aminoacylation"/>
    <property type="evidence" value="ECO:0007669"/>
    <property type="project" value="InterPro"/>
</dbReference>
<evidence type="ECO:0000259" key="17">
    <source>
        <dbReference type="PROSITE" id="PS50862"/>
    </source>
</evidence>
<dbReference type="InterPro" id="IPR002314">
    <property type="entry name" value="aa-tRNA-synt_IIb"/>
</dbReference>
<dbReference type="PANTHER" id="PTHR43697">
    <property type="entry name" value="SERYL-TRNA SYNTHETASE"/>
    <property type="match status" value="1"/>
</dbReference>
<dbReference type="SUPFAM" id="SSF46589">
    <property type="entry name" value="tRNA-binding arm"/>
    <property type="match status" value="1"/>
</dbReference>
<evidence type="ECO:0000313" key="18">
    <source>
        <dbReference type="EMBL" id="VAW38642.1"/>
    </source>
</evidence>
<accession>A0A3B0VI21</accession>
<comment type="subcellular location">
    <subcellularLocation>
        <location evidence="1">Cytoplasm</location>
    </subcellularLocation>
</comment>
<dbReference type="Gene3D" id="1.10.287.40">
    <property type="entry name" value="Serine-tRNA synthetase, tRNA binding domain"/>
    <property type="match status" value="1"/>
</dbReference>
<evidence type="ECO:0000256" key="16">
    <source>
        <dbReference type="SAM" id="Coils"/>
    </source>
</evidence>
<keyword evidence="7" id="KW-0547">Nucleotide-binding</keyword>
<sequence>MLDQKYLRDNLDEAAERLALRGSYDLAPFKVLDVKRRALLQEVEALKERRNKVSEEVATLKKAGQDASGLIGEMRGVSARIKEIDKELGLCEEELRAFLMGIPNLTHASVPVGKDEGDNVTRRTVGERPVFDFKPKDHIELGERLGIMDFERASKLAGARFSLMKGAGARLERALISFMLDLHTGEYGYTEVLPPFIVRSECYEGTGQLPKFEEDLFKIEGAAQYLIPTAEVPVTNIHREEVLAEDELPIRYAAYTPCFRREAGSYGKDVKGLIRLHQFSKVELVKFVAPEDSYAELEALTQNAEEILKRLGLHYRVVELCTGDTGFSAARTYDLEVWLPGQEAFREISSCSNFEDFQARRAAIRYKPKHGGKPRFVHTLNGSALAVGRTVVAILENYQQADGSVVVPEALRPYMGGLDRLQQRQA</sequence>
<evidence type="ECO:0000256" key="12">
    <source>
        <dbReference type="ARBA" id="ARBA00033352"/>
    </source>
</evidence>
<evidence type="ECO:0000256" key="8">
    <source>
        <dbReference type="ARBA" id="ARBA00022840"/>
    </source>
</evidence>
<evidence type="ECO:0000256" key="1">
    <source>
        <dbReference type="ARBA" id="ARBA00004496"/>
    </source>
</evidence>
<comment type="pathway">
    <text evidence="2">Aminoacyl-tRNA biosynthesis; selenocysteinyl-tRNA(Sec) biosynthesis; L-seryl-tRNA(Sec) from L-serine and tRNA(Sec): step 1/1.</text>
</comment>
<comment type="similarity">
    <text evidence="3">Belongs to the class-II aminoacyl-tRNA synthetase family. Type-1 seryl-tRNA synthetase subfamily.</text>
</comment>
<dbReference type="InterPro" id="IPR002317">
    <property type="entry name" value="Ser-tRNA-ligase_type_1"/>
</dbReference>
<keyword evidence="16" id="KW-0175">Coiled coil</keyword>
<dbReference type="HAMAP" id="MF_00176">
    <property type="entry name" value="Ser_tRNA_synth_type1"/>
    <property type="match status" value="1"/>
</dbReference>
<dbReference type="GO" id="GO:0005524">
    <property type="term" value="F:ATP binding"/>
    <property type="evidence" value="ECO:0007669"/>
    <property type="project" value="UniProtKB-KW"/>
</dbReference>
<evidence type="ECO:0000256" key="4">
    <source>
        <dbReference type="ARBA" id="ARBA00012840"/>
    </source>
</evidence>
<evidence type="ECO:0000256" key="11">
    <source>
        <dbReference type="ARBA" id="ARBA00031113"/>
    </source>
</evidence>
<protein>
    <recommendedName>
        <fullName evidence="13">Serine--tRNA ligase</fullName>
        <ecNumber evidence="4">6.1.1.11</ecNumber>
    </recommendedName>
    <alternativeName>
        <fullName evidence="11">Seryl-tRNA synthetase</fullName>
    </alternativeName>
    <alternativeName>
        <fullName evidence="12">Seryl-tRNA(Ser/Sec) synthetase</fullName>
    </alternativeName>
</protein>
<gene>
    <name evidence="18" type="ORF">MNBD_DELTA02-821</name>
</gene>
<evidence type="ECO:0000256" key="5">
    <source>
        <dbReference type="ARBA" id="ARBA00022490"/>
    </source>
</evidence>
<keyword evidence="6 18" id="KW-0436">Ligase</keyword>
<dbReference type="Gene3D" id="3.30.930.10">
    <property type="entry name" value="Bira Bifunctional Protein, Domain 2"/>
    <property type="match status" value="1"/>
</dbReference>
<dbReference type="PIRSF" id="PIRSF001529">
    <property type="entry name" value="Ser-tRNA-synth_IIa"/>
    <property type="match status" value="1"/>
</dbReference>
<reference evidence="18" key="1">
    <citation type="submission" date="2018-06" db="EMBL/GenBank/DDBJ databases">
        <authorList>
            <person name="Zhirakovskaya E."/>
        </authorList>
    </citation>
    <scope>NUCLEOTIDE SEQUENCE</scope>
</reference>
<dbReference type="InterPro" id="IPR045864">
    <property type="entry name" value="aa-tRNA-synth_II/BPL/LPL"/>
</dbReference>
<dbReference type="EC" id="6.1.1.11" evidence="4"/>
<evidence type="ECO:0000256" key="2">
    <source>
        <dbReference type="ARBA" id="ARBA00005045"/>
    </source>
</evidence>
<dbReference type="PRINTS" id="PR00981">
    <property type="entry name" value="TRNASYNTHSER"/>
</dbReference>
<dbReference type="InterPro" id="IPR006195">
    <property type="entry name" value="aa-tRNA-synth_II"/>
</dbReference>
<organism evidence="18">
    <name type="scientific">hydrothermal vent metagenome</name>
    <dbReference type="NCBI Taxonomy" id="652676"/>
    <lineage>
        <taxon>unclassified sequences</taxon>
        <taxon>metagenomes</taxon>
        <taxon>ecological metagenomes</taxon>
    </lineage>
</organism>
<evidence type="ECO:0000256" key="6">
    <source>
        <dbReference type="ARBA" id="ARBA00022598"/>
    </source>
</evidence>
<dbReference type="Pfam" id="PF02403">
    <property type="entry name" value="Seryl_tRNA_N"/>
    <property type="match status" value="1"/>
</dbReference>
<evidence type="ECO:0000256" key="15">
    <source>
        <dbReference type="ARBA" id="ARBA00048823"/>
    </source>
</evidence>
<evidence type="ECO:0000256" key="13">
    <source>
        <dbReference type="ARBA" id="ARBA00039158"/>
    </source>
</evidence>
<dbReference type="NCBIfam" id="TIGR00414">
    <property type="entry name" value="serS"/>
    <property type="match status" value="1"/>
</dbReference>
<dbReference type="PROSITE" id="PS50862">
    <property type="entry name" value="AA_TRNA_LIGASE_II"/>
    <property type="match status" value="1"/>
</dbReference>
<dbReference type="SUPFAM" id="SSF55681">
    <property type="entry name" value="Class II aaRS and biotin synthetases"/>
    <property type="match status" value="1"/>
</dbReference>
<dbReference type="InterPro" id="IPR015866">
    <property type="entry name" value="Ser-tRNA-synth_1_N"/>
</dbReference>
<evidence type="ECO:0000256" key="3">
    <source>
        <dbReference type="ARBA" id="ARBA00010728"/>
    </source>
</evidence>
<dbReference type="InterPro" id="IPR033729">
    <property type="entry name" value="SerRS_core"/>
</dbReference>
<dbReference type="AlphaFoldDB" id="A0A3B0VI21"/>
<evidence type="ECO:0000256" key="9">
    <source>
        <dbReference type="ARBA" id="ARBA00022917"/>
    </source>
</evidence>
<dbReference type="InterPro" id="IPR010978">
    <property type="entry name" value="tRNA-bd_arm"/>
</dbReference>
<keyword evidence="8" id="KW-0067">ATP-binding</keyword>
<feature type="domain" description="Aminoacyl-transfer RNA synthetases class-II family profile" evidence="17">
    <location>
        <begin position="137"/>
        <end position="408"/>
    </location>
</feature>
<keyword evidence="5" id="KW-0963">Cytoplasm</keyword>
<comment type="catalytic activity">
    <reaction evidence="14">
        <text>tRNA(Sec) + L-serine + ATP = L-seryl-tRNA(Sec) + AMP + diphosphate + H(+)</text>
        <dbReference type="Rhea" id="RHEA:42580"/>
        <dbReference type="Rhea" id="RHEA-COMP:9742"/>
        <dbReference type="Rhea" id="RHEA-COMP:10128"/>
        <dbReference type="ChEBI" id="CHEBI:15378"/>
        <dbReference type="ChEBI" id="CHEBI:30616"/>
        <dbReference type="ChEBI" id="CHEBI:33019"/>
        <dbReference type="ChEBI" id="CHEBI:33384"/>
        <dbReference type="ChEBI" id="CHEBI:78442"/>
        <dbReference type="ChEBI" id="CHEBI:78533"/>
        <dbReference type="ChEBI" id="CHEBI:456215"/>
        <dbReference type="EC" id="6.1.1.11"/>
    </reaction>
</comment>
<evidence type="ECO:0000256" key="7">
    <source>
        <dbReference type="ARBA" id="ARBA00022741"/>
    </source>
</evidence>
<evidence type="ECO:0000256" key="10">
    <source>
        <dbReference type="ARBA" id="ARBA00023146"/>
    </source>
</evidence>
<proteinExistence type="inferred from homology"/>
<dbReference type="GO" id="GO:0004828">
    <property type="term" value="F:serine-tRNA ligase activity"/>
    <property type="evidence" value="ECO:0007669"/>
    <property type="project" value="UniProtKB-EC"/>
</dbReference>
<name>A0A3B0VI21_9ZZZZ</name>
<keyword evidence="10 18" id="KW-0030">Aminoacyl-tRNA synthetase</keyword>
<evidence type="ECO:0000256" key="14">
    <source>
        <dbReference type="ARBA" id="ARBA00047929"/>
    </source>
</evidence>
<dbReference type="CDD" id="cd00770">
    <property type="entry name" value="SerRS_core"/>
    <property type="match status" value="1"/>
</dbReference>
<dbReference type="EMBL" id="UOEZ01000076">
    <property type="protein sequence ID" value="VAW38642.1"/>
    <property type="molecule type" value="Genomic_DNA"/>
</dbReference>
<dbReference type="GO" id="GO:0005737">
    <property type="term" value="C:cytoplasm"/>
    <property type="evidence" value="ECO:0007669"/>
    <property type="project" value="UniProtKB-SubCell"/>
</dbReference>